<dbReference type="AlphaFoldDB" id="A0A166ALA7"/>
<evidence type="ECO:0000313" key="1">
    <source>
        <dbReference type="EMBL" id="KZT35443.1"/>
    </source>
</evidence>
<organism evidence="1 2">
    <name type="scientific">Sistotremastrum suecicum HHB10207 ss-3</name>
    <dbReference type="NCBI Taxonomy" id="1314776"/>
    <lineage>
        <taxon>Eukaryota</taxon>
        <taxon>Fungi</taxon>
        <taxon>Dikarya</taxon>
        <taxon>Basidiomycota</taxon>
        <taxon>Agaricomycotina</taxon>
        <taxon>Agaricomycetes</taxon>
        <taxon>Sistotremastrales</taxon>
        <taxon>Sistotremastraceae</taxon>
        <taxon>Sistotremastrum</taxon>
    </lineage>
</organism>
<name>A0A166ALA7_9AGAM</name>
<keyword evidence="2" id="KW-1185">Reference proteome</keyword>
<sequence length="73" mass="7891">MSRMSGSVVVTERGVQGESGCWHYLTLACSTKCPLGVVYSLLSLVRKGAFEIMHGTPNAAARLESGPRKDVYM</sequence>
<reference evidence="1 2" key="1">
    <citation type="journal article" date="2016" name="Mol. Biol. Evol.">
        <title>Comparative Genomics of Early-Diverging Mushroom-Forming Fungi Provides Insights into the Origins of Lignocellulose Decay Capabilities.</title>
        <authorList>
            <person name="Nagy L.G."/>
            <person name="Riley R."/>
            <person name="Tritt A."/>
            <person name="Adam C."/>
            <person name="Daum C."/>
            <person name="Floudas D."/>
            <person name="Sun H."/>
            <person name="Yadav J.S."/>
            <person name="Pangilinan J."/>
            <person name="Larsson K.H."/>
            <person name="Matsuura K."/>
            <person name="Barry K."/>
            <person name="Labutti K."/>
            <person name="Kuo R."/>
            <person name="Ohm R.A."/>
            <person name="Bhattacharya S.S."/>
            <person name="Shirouzu T."/>
            <person name="Yoshinaga Y."/>
            <person name="Martin F.M."/>
            <person name="Grigoriev I.V."/>
            <person name="Hibbett D.S."/>
        </authorList>
    </citation>
    <scope>NUCLEOTIDE SEQUENCE [LARGE SCALE GENOMIC DNA]</scope>
    <source>
        <strain evidence="1 2">HHB10207 ss-3</strain>
    </source>
</reference>
<gene>
    <name evidence="1" type="ORF">SISSUDRAFT_1051397</name>
</gene>
<dbReference type="PROSITE" id="PS51257">
    <property type="entry name" value="PROKAR_LIPOPROTEIN"/>
    <property type="match status" value="1"/>
</dbReference>
<evidence type="ECO:0000313" key="2">
    <source>
        <dbReference type="Proteomes" id="UP000076798"/>
    </source>
</evidence>
<dbReference type="EMBL" id="KV428139">
    <property type="protein sequence ID" value="KZT35443.1"/>
    <property type="molecule type" value="Genomic_DNA"/>
</dbReference>
<protein>
    <submittedName>
        <fullName evidence="1">Uncharacterized protein</fullName>
    </submittedName>
</protein>
<accession>A0A166ALA7</accession>
<proteinExistence type="predicted"/>
<dbReference type="Proteomes" id="UP000076798">
    <property type="component" value="Unassembled WGS sequence"/>
</dbReference>